<evidence type="ECO:0000313" key="2">
    <source>
        <dbReference type="Proteomes" id="UP000887565"/>
    </source>
</evidence>
<protein>
    <submittedName>
        <fullName evidence="3">C-type lectin domain-containing protein</fullName>
    </submittedName>
</protein>
<dbReference type="PROSITE" id="PS50041">
    <property type="entry name" value="C_TYPE_LECTIN_2"/>
    <property type="match status" value="1"/>
</dbReference>
<dbReference type="Gene3D" id="3.10.100.10">
    <property type="entry name" value="Mannose-Binding Protein A, subunit A"/>
    <property type="match status" value="1"/>
</dbReference>
<dbReference type="WBParaSite" id="nRc.2.0.1.t44225-RA">
    <property type="protein sequence ID" value="nRc.2.0.1.t44225-RA"/>
    <property type="gene ID" value="nRc.2.0.1.g44225"/>
</dbReference>
<dbReference type="InterPro" id="IPR001304">
    <property type="entry name" value="C-type_lectin-like"/>
</dbReference>
<dbReference type="SMART" id="SM00034">
    <property type="entry name" value="CLECT"/>
    <property type="match status" value="1"/>
</dbReference>
<evidence type="ECO:0000313" key="3">
    <source>
        <dbReference type="WBParaSite" id="nRc.2.0.1.t44225-RA"/>
    </source>
</evidence>
<dbReference type="PANTHER" id="PTHR22803">
    <property type="entry name" value="MANNOSE, PHOSPHOLIPASE, LECTIN RECEPTOR RELATED"/>
    <property type="match status" value="1"/>
</dbReference>
<sequence>DRRTWQDAQFLCSDSNSTFNFTNLVSVSNLQEFAFITSIAKSIVGFENFWIGLNDKETSGTFKWSDHSPETFVRWGRGEPKRSKIKSCVQMTLDDDRGADWALESCETPLYFVCKNSN</sequence>
<dbReference type="InterPro" id="IPR050111">
    <property type="entry name" value="C-type_lectin/snaclec_domain"/>
</dbReference>
<name>A0A915L0I6_ROMCU</name>
<dbReference type="Pfam" id="PF00059">
    <property type="entry name" value="Lectin_C"/>
    <property type="match status" value="1"/>
</dbReference>
<dbReference type="CDD" id="cd00037">
    <property type="entry name" value="CLECT"/>
    <property type="match status" value="1"/>
</dbReference>
<reference evidence="3" key="1">
    <citation type="submission" date="2022-11" db="UniProtKB">
        <authorList>
            <consortium name="WormBaseParasite"/>
        </authorList>
    </citation>
    <scope>IDENTIFICATION</scope>
</reference>
<keyword evidence="2" id="KW-1185">Reference proteome</keyword>
<feature type="domain" description="C-type lectin" evidence="1">
    <location>
        <begin position="1"/>
        <end position="115"/>
    </location>
</feature>
<accession>A0A915L0I6</accession>
<organism evidence="2 3">
    <name type="scientific">Romanomermis culicivorax</name>
    <name type="common">Nematode worm</name>
    <dbReference type="NCBI Taxonomy" id="13658"/>
    <lineage>
        <taxon>Eukaryota</taxon>
        <taxon>Metazoa</taxon>
        <taxon>Ecdysozoa</taxon>
        <taxon>Nematoda</taxon>
        <taxon>Enoplea</taxon>
        <taxon>Dorylaimia</taxon>
        <taxon>Mermithida</taxon>
        <taxon>Mermithoidea</taxon>
        <taxon>Mermithidae</taxon>
        <taxon>Romanomermis</taxon>
    </lineage>
</organism>
<dbReference type="Proteomes" id="UP000887565">
    <property type="component" value="Unplaced"/>
</dbReference>
<dbReference type="AlphaFoldDB" id="A0A915L0I6"/>
<dbReference type="InterPro" id="IPR016186">
    <property type="entry name" value="C-type_lectin-like/link_sf"/>
</dbReference>
<dbReference type="InterPro" id="IPR016187">
    <property type="entry name" value="CTDL_fold"/>
</dbReference>
<dbReference type="SUPFAM" id="SSF56436">
    <property type="entry name" value="C-type lectin-like"/>
    <property type="match status" value="1"/>
</dbReference>
<proteinExistence type="predicted"/>
<evidence type="ECO:0000259" key="1">
    <source>
        <dbReference type="PROSITE" id="PS50041"/>
    </source>
</evidence>